<comment type="caution">
    <text evidence="1">The sequence shown here is derived from an EMBL/GenBank/DDBJ whole genome shotgun (WGS) entry which is preliminary data.</text>
</comment>
<dbReference type="AlphaFoldDB" id="A0A9P5PM99"/>
<name>A0A9P5PM99_9AGAR</name>
<keyword evidence="2" id="KW-1185">Reference proteome</keyword>
<proteinExistence type="predicted"/>
<dbReference type="Proteomes" id="UP000772434">
    <property type="component" value="Unassembled WGS sequence"/>
</dbReference>
<evidence type="ECO:0000313" key="2">
    <source>
        <dbReference type="Proteomes" id="UP000772434"/>
    </source>
</evidence>
<gene>
    <name evidence="1" type="ORF">BDP27DRAFT_1424403</name>
</gene>
<accession>A0A9P5PM99</accession>
<protein>
    <submittedName>
        <fullName evidence="1">Uncharacterized protein</fullName>
    </submittedName>
</protein>
<reference evidence="1" key="1">
    <citation type="submission" date="2020-11" db="EMBL/GenBank/DDBJ databases">
        <authorList>
            <consortium name="DOE Joint Genome Institute"/>
            <person name="Ahrendt S."/>
            <person name="Riley R."/>
            <person name="Andreopoulos W."/>
            <person name="Labutti K."/>
            <person name="Pangilinan J."/>
            <person name="Ruiz-Duenas F.J."/>
            <person name="Barrasa J.M."/>
            <person name="Sanchez-Garcia M."/>
            <person name="Camarero S."/>
            <person name="Miyauchi S."/>
            <person name="Serrano A."/>
            <person name="Linde D."/>
            <person name="Babiker R."/>
            <person name="Drula E."/>
            <person name="Ayuso-Fernandez I."/>
            <person name="Pacheco R."/>
            <person name="Padilla G."/>
            <person name="Ferreira P."/>
            <person name="Barriuso J."/>
            <person name="Kellner H."/>
            <person name="Castanera R."/>
            <person name="Alfaro M."/>
            <person name="Ramirez L."/>
            <person name="Pisabarro A.G."/>
            <person name="Kuo A."/>
            <person name="Tritt A."/>
            <person name="Lipzen A."/>
            <person name="He G."/>
            <person name="Yan M."/>
            <person name="Ng V."/>
            <person name="Cullen D."/>
            <person name="Martin F."/>
            <person name="Rosso M.-N."/>
            <person name="Henrissat B."/>
            <person name="Hibbett D."/>
            <person name="Martinez A.T."/>
            <person name="Grigoriev I.V."/>
        </authorList>
    </citation>
    <scope>NUCLEOTIDE SEQUENCE</scope>
    <source>
        <strain evidence="1">AH 40177</strain>
    </source>
</reference>
<evidence type="ECO:0000313" key="1">
    <source>
        <dbReference type="EMBL" id="KAF9065891.1"/>
    </source>
</evidence>
<dbReference type="EMBL" id="JADNRY010000096">
    <property type="protein sequence ID" value="KAF9065891.1"/>
    <property type="molecule type" value="Genomic_DNA"/>
</dbReference>
<organism evidence="1 2">
    <name type="scientific">Rhodocollybia butyracea</name>
    <dbReference type="NCBI Taxonomy" id="206335"/>
    <lineage>
        <taxon>Eukaryota</taxon>
        <taxon>Fungi</taxon>
        <taxon>Dikarya</taxon>
        <taxon>Basidiomycota</taxon>
        <taxon>Agaricomycotina</taxon>
        <taxon>Agaricomycetes</taxon>
        <taxon>Agaricomycetidae</taxon>
        <taxon>Agaricales</taxon>
        <taxon>Marasmiineae</taxon>
        <taxon>Omphalotaceae</taxon>
        <taxon>Rhodocollybia</taxon>
    </lineage>
</organism>
<sequence>MSGIGSTPPQYPPTLGATMVPTPVTENVPHNWFNFPPTSTRAQLFPVAEEEHHQISHKQLFTMDLRIGTLTTLPTTVANIESSALQ</sequence>